<name>A0A392SMD5_9FABA</name>
<sequence length="38" mass="4116">FGGVSKFSAEDLDEKAGEGILDYVAGMPEHKEDAQNFN</sequence>
<evidence type="ECO:0000313" key="2">
    <source>
        <dbReference type="Proteomes" id="UP000265520"/>
    </source>
</evidence>
<dbReference type="AlphaFoldDB" id="A0A392SMD5"/>
<dbReference type="EMBL" id="LXQA010395801">
    <property type="protein sequence ID" value="MCI49090.1"/>
    <property type="molecule type" value="Genomic_DNA"/>
</dbReference>
<organism evidence="1 2">
    <name type="scientific">Trifolium medium</name>
    <dbReference type="NCBI Taxonomy" id="97028"/>
    <lineage>
        <taxon>Eukaryota</taxon>
        <taxon>Viridiplantae</taxon>
        <taxon>Streptophyta</taxon>
        <taxon>Embryophyta</taxon>
        <taxon>Tracheophyta</taxon>
        <taxon>Spermatophyta</taxon>
        <taxon>Magnoliopsida</taxon>
        <taxon>eudicotyledons</taxon>
        <taxon>Gunneridae</taxon>
        <taxon>Pentapetalae</taxon>
        <taxon>rosids</taxon>
        <taxon>fabids</taxon>
        <taxon>Fabales</taxon>
        <taxon>Fabaceae</taxon>
        <taxon>Papilionoideae</taxon>
        <taxon>50 kb inversion clade</taxon>
        <taxon>NPAAA clade</taxon>
        <taxon>Hologalegina</taxon>
        <taxon>IRL clade</taxon>
        <taxon>Trifolieae</taxon>
        <taxon>Trifolium</taxon>
    </lineage>
</organism>
<proteinExistence type="predicted"/>
<feature type="non-terminal residue" evidence="1">
    <location>
        <position position="1"/>
    </location>
</feature>
<dbReference type="Proteomes" id="UP000265520">
    <property type="component" value="Unassembled WGS sequence"/>
</dbReference>
<accession>A0A392SMD5</accession>
<reference evidence="1 2" key="1">
    <citation type="journal article" date="2018" name="Front. Plant Sci.">
        <title>Red Clover (Trifolium pratense) and Zigzag Clover (T. medium) - A Picture of Genomic Similarities and Differences.</title>
        <authorList>
            <person name="Dluhosova J."/>
            <person name="Istvanek J."/>
            <person name="Nedelnik J."/>
            <person name="Repkova J."/>
        </authorList>
    </citation>
    <scope>NUCLEOTIDE SEQUENCE [LARGE SCALE GENOMIC DNA]</scope>
    <source>
        <strain evidence="2">cv. 10/8</strain>
        <tissue evidence="1">Leaf</tissue>
    </source>
</reference>
<comment type="caution">
    <text evidence="1">The sequence shown here is derived from an EMBL/GenBank/DDBJ whole genome shotgun (WGS) entry which is preliminary data.</text>
</comment>
<evidence type="ECO:0000313" key="1">
    <source>
        <dbReference type="EMBL" id="MCI49090.1"/>
    </source>
</evidence>
<keyword evidence="2" id="KW-1185">Reference proteome</keyword>
<protein>
    <submittedName>
        <fullName evidence="1">Uncharacterized protein</fullName>
    </submittedName>
</protein>